<evidence type="ECO:0000256" key="5">
    <source>
        <dbReference type="ARBA" id="ARBA00023136"/>
    </source>
</evidence>
<feature type="transmembrane region" description="Helical" evidence="6">
    <location>
        <begin position="187"/>
        <end position="205"/>
    </location>
</feature>
<dbReference type="Pfam" id="PF01810">
    <property type="entry name" value="LysE"/>
    <property type="match status" value="1"/>
</dbReference>
<evidence type="ECO:0000256" key="6">
    <source>
        <dbReference type="SAM" id="Phobius"/>
    </source>
</evidence>
<organism evidence="7 8">
    <name type="scientific">Congregibacter variabilis</name>
    <dbReference type="NCBI Taxonomy" id="3081200"/>
    <lineage>
        <taxon>Bacteria</taxon>
        <taxon>Pseudomonadati</taxon>
        <taxon>Pseudomonadota</taxon>
        <taxon>Gammaproteobacteria</taxon>
        <taxon>Cellvibrionales</taxon>
        <taxon>Halieaceae</taxon>
        <taxon>Congregibacter</taxon>
    </lineage>
</organism>
<feature type="transmembrane region" description="Helical" evidence="6">
    <location>
        <begin position="41"/>
        <end position="61"/>
    </location>
</feature>
<proteinExistence type="predicted"/>
<sequence length="207" mass="21693">MSAWEWLSLASLCFAGAASPGPSLAVVVSASLGGGKLAGLAAAWAHALGVGLYAVLTVLGLSALLANAAWLFLGLQSAGAIYLLWLAWGLWRSAQSSTAESKPTIKSAAASARDGFTIAFLNPKLAVFMLALFSQFVRPDANIEIQAILISTATLIDGLWYTFITLMLTRKKWISVLKANGAAIDRVFAGLLALLALTILTRLLSSL</sequence>
<feature type="transmembrane region" description="Helical" evidence="6">
    <location>
        <begin position="145"/>
        <end position="167"/>
    </location>
</feature>
<evidence type="ECO:0000256" key="3">
    <source>
        <dbReference type="ARBA" id="ARBA00022692"/>
    </source>
</evidence>
<dbReference type="PANTHER" id="PTHR30086:SF16">
    <property type="entry name" value="AMINO ACID EFFLUX PERMEASE RHTB FAMILY"/>
    <property type="match status" value="1"/>
</dbReference>
<feature type="transmembrane region" description="Helical" evidence="6">
    <location>
        <begin position="68"/>
        <end position="88"/>
    </location>
</feature>
<gene>
    <name evidence="7" type="ORF">R0135_04390</name>
</gene>
<dbReference type="PANTHER" id="PTHR30086">
    <property type="entry name" value="ARGININE EXPORTER PROTEIN ARGO"/>
    <property type="match status" value="1"/>
</dbReference>
<keyword evidence="5 6" id="KW-0472">Membrane</keyword>
<keyword evidence="4 6" id="KW-1133">Transmembrane helix</keyword>
<evidence type="ECO:0000256" key="4">
    <source>
        <dbReference type="ARBA" id="ARBA00022989"/>
    </source>
</evidence>
<accession>A0ABZ0I4G0</accession>
<evidence type="ECO:0000256" key="1">
    <source>
        <dbReference type="ARBA" id="ARBA00004651"/>
    </source>
</evidence>
<dbReference type="InterPro" id="IPR001123">
    <property type="entry name" value="LeuE-type"/>
</dbReference>
<name>A0ABZ0I4G0_9GAMM</name>
<dbReference type="EMBL" id="CP136864">
    <property type="protein sequence ID" value="WOJ94404.1"/>
    <property type="molecule type" value="Genomic_DNA"/>
</dbReference>
<evidence type="ECO:0000256" key="2">
    <source>
        <dbReference type="ARBA" id="ARBA00022475"/>
    </source>
</evidence>
<keyword evidence="8" id="KW-1185">Reference proteome</keyword>
<evidence type="ECO:0000313" key="8">
    <source>
        <dbReference type="Proteomes" id="UP001626537"/>
    </source>
</evidence>
<keyword evidence="2" id="KW-1003">Cell membrane</keyword>
<feature type="transmembrane region" description="Helical" evidence="6">
    <location>
        <begin position="115"/>
        <end position="133"/>
    </location>
</feature>
<reference evidence="7 8" key="1">
    <citation type="submission" date="2023-10" db="EMBL/GenBank/DDBJ databases">
        <title>Two novel species belonging to the OM43/NOR5 clade.</title>
        <authorList>
            <person name="Park M."/>
        </authorList>
    </citation>
    <scope>NUCLEOTIDE SEQUENCE [LARGE SCALE GENOMIC DNA]</scope>
    <source>
        <strain evidence="7 8">IMCC43200</strain>
    </source>
</reference>
<keyword evidence="3 6" id="KW-0812">Transmembrane</keyword>
<protein>
    <submittedName>
        <fullName evidence="7">LysE family translocator</fullName>
    </submittedName>
</protein>
<comment type="subcellular location">
    <subcellularLocation>
        <location evidence="1">Cell membrane</location>
        <topology evidence="1">Multi-pass membrane protein</topology>
    </subcellularLocation>
</comment>
<dbReference type="Proteomes" id="UP001626537">
    <property type="component" value="Chromosome"/>
</dbReference>
<dbReference type="RefSeq" id="WP_407349040.1">
    <property type="nucleotide sequence ID" value="NZ_CP136864.1"/>
</dbReference>
<evidence type="ECO:0000313" key="7">
    <source>
        <dbReference type="EMBL" id="WOJ94404.1"/>
    </source>
</evidence>